<protein>
    <recommendedName>
        <fullName evidence="2">carbonic anhydrase</fullName>
        <ecNumber evidence="2">4.2.1.1</ecNumber>
    </recommendedName>
</protein>
<reference evidence="9 10" key="3">
    <citation type="journal article" date="2019" name="Int. J. Syst. Evol. Microbiol.">
        <title>Anaerobacillus isosaccharinicus sp. nov., an alkaliphilic bacterium which degrades isosaccharinic acid.</title>
        <authorList>
            <person name="Bassil N.M."/>
            <person name="Lloyd J.R."/>
        </authorList>
    </citation>
    <scope>NUCLEOTIDE SEQUENCE [LARGE SCALE GENOMIC DNA]</scope>
    <source>
        <strain evidence="9 10">NB2006</strain>
    </source>
</reference>
<dbReference type="InterPro" id="IPR036874">
    <property type="entry name" value="Carbonic_anhydrase_sf"/>
</dbReference>
<feature type="binding site" evidence="7">
    <location>
        <position position="97"/>
    </location>
    <ligand>
        <name>Zn(2+)</name>
        <dbReference type="ChEBI" id="CHEBI:29105"/>
    </ligand>
</feature>
<reference evidence="9 10" key="2">
    <citation type="journal article" date="2017" name="Genome Announc.">
        <title>Draft Genome Sequences of Four Alkaliphilic Bacteria Belonging to the Anaerobacillus Genus.</title>
        <authorList>
            <person name="Bassil N.M."/>
            <person name="Lloyd J.R."/>
        </authorList>
    </citation>
    <scope>NUCLEOTIDE SEQUENCE [LARGE SCALE GENOMIC DNA]</scope>
    <source>
        <strain evidence="9 10">NB2006</strain>
    </source>
</reference>
<gene>
    <name evidence="9" type="ORF">AWH56_002420</name>
    <name evidence="8" type="ORF">AWH56_01980</name>
</gene>
<proteinExistence type="inferred from homology"/>
<evidence type="ECO:0000256" key="2">
    <source>
        <dbReference type="ARBA" id="ARBA00012925"/>
    </source>
</evidence>
<reference evidence="9" key="4">
    <citation type="submission" date="2020-10" db="EMBL/GenBank/DDBJ databases">
        <authorList>
            <person name="Bassil N.M."/>
            <person name="Lloyd J.R."/>
        </authorList>
    </citation>
    <scope>NUCLEOTIDE SEQUENCE</scope>
    <source>
        <strain evidence="9">NB2006</strain>
    </source>
</reference>
<reference evidence="8 10" key="1">
    <citation type="submission" date="2016-10" db="EMBL/GenBank/DDBJ databases">
        <title>Draft genome sequences of four alkaliphilic bacteria belonging to the Anaerobacillus genus.</title>
        <authorList>
            <person name="Bassil N.M."/>
            <person name="Lloyd J.R."/>
        </authorList>
    </citation>
    <scope>NUCLEOTIDE SEQUENCE [LARGE SCALE GENOMIC DNA]</scope>
    <source>
        <strain evidence="8 10">NB2006</strain>
    </source>
</reference>
<comment type="catalytic activity">
    <reaction evidence="6">
        <text>hydrogencarbonate + H(+) = CO2 + H2O</text>
        <dbReference type="Rhea" id="RHEA:10748"/>
        <dbReference type="ChEBI" id="CHEBI:15377"/>
        <dbReference type="ChEBI" id="CHEBI:15378"/>
        <dbReference type="ChEBI" id="CHEBI:16526"/>
        <dbReference type="ChEBI" id="CHEBI:17544"/>
        <dbReference type="EC" id="4.2.1.1"/>
    </reaction>
</comment>
<evidence type="ECO:0000313" key="9">
    <source>
        <dbReference type="EMBL" id="QOY36556.1"/>
    </source>
</evidence>
<feature type="binding site" evidence="7">
    <location>
        <position position="43"/>
    </location>
    <ligand>
        <name>Zn(2+)</name>
        <dbReference type="ChEBI" id="CHEBI:29105"/>
    </ligand>
</feature>
<dbReference type="PROSITE" id="PS00704">
    <property type="entry name" value="PROK_CO2_ANHYDRASE_1"/>
    <property type="match status" value="1"/>
</dbReference>
<feature type="binding site" evidence="7">
    <location>
        <position position="100"/>
    </location>
    <ligand>
        <name>Zn(2+)</name>
        <dbReference type="ChEBI" id="CHEBI:29105"/>
    </ligand>
</feature>
<evidence type="ECO:0000256" key="6">
    <source>
        <dbReference type="ARBA" id="ARBA00048348"/>
    </source>
</evidence>
<dbReference type="InterPro" id="IPR001765">
    <property type="entry name" value="Carbonic_anhydrase"/>
</dbReference>
<dbReference type="GO" id="GO:0004089">
    <property type="term" value="F:carbonate dehydratase activity"/>
    <property type="evidence" value="ECO:0007669"/>
    <property type="project" value="UniProtKB-EC"/>
</dbReference>
<keyword evidence="4 7" id="KW-0862">Zinc</keyword>
<keyword evidence="3 7" id="KW-0479">Metal-binding</keyword>
<name>A0A1S2MFP6_9BACI</name>
<dbReference type="KEGG" id="aia:AWH56_002420"/>
<evidence type="ECO:0000256" key="4">
    <source>
        <dbReference type="ARBA" id="ARBA00022833"/>
    </source>
</evidence>
<dbReference type="AlphaFoldDB" id="A0A1S2MFP6"/>
<accession>A0A1S2MFP6</accession>
<dbReference type="Proteomes" id="UP000180175">
    <property type="component" value="Chromosome"/>
</dbReference>
<keyword evidence="5" id="KW-0456">Lyase</keyword>
<evidence type="ECO:0000256" key="5">
    <source>
        <dbReference type="ARBA" id="ARBA00023239"/>
    </source>
</evidence>
<dbReference type="Pfam" id="PF00484">
    <property type="entry name" value="Pro_CA"/>
    <property type="match status" value="1"/>
</dbReference>
<dbReference type="Gene3D" id="3.40.1050.10">
    <property type="entry name" value="Carbonic anhydrase"/>
    <property type="match status" value="1"/>
</dbReference>
<dbReference type="SMART" id="SM00947">
    <property type="entry name" value="Pro_CA"/>
    <property type="match status" value="1"/>
</dbReference>
<evidence type="ECO:0000256" key="1">
    <source>
        <dbReference type="ARBA" id="ARBA00006217"/>
    </source>
</evidence>
<comment type="similarity">
    <text evidence="1">Belongs to the beta-class carbonic anhydrase family.</text>
</comment>
<sequence length="186" mass="21115">MEMFELTKNNEDFIRKIKENDPNYFEKLKQGQTPEFFVIACSDSRVSPSIITQLPLGAMFIHRNIGNQVDANDESFTASLYYALVHLKVKKIVIKGHTDCGGVRAAWSGVEDIELVGWLNKIRVNLPVDDQHCKLTLDELGKENLLNQITNLKNHPVYKKYGKNVDILGALFHVESGELEWVTSPN</sequence>
<evidence type="ECO:0000313" key="10">
    <source>
        <dbReference type="Proteomes" id="UP000180175"/>
    </source>
</evidence>
<comment type="cofactor">
    <cofactor evidence="7">
        <name>Zn(2+)</name>
        <dbReference type="ChEBI" id="CHEBI:29105"/>
    </cofactor>
    <text evidence="7">Binds 1 zinc ion per subunit.</text>
</comment>
<keyword evidence="10" id="KW-1185">Reference proteome</keyword>
<dbReference type="InterPro" id="IPR015892">
    <property type="entry name" value="Carbonic_anhydrase_CS"/>
</dbReference>
<dbReference type="PANTHER" id="PTHR11002:SF76">
    <property type="entry name" value="CARBONIC ANHYDRASE"/>
    <property type="match status" value="1"/>
</dbReference>
<dbReference type="GO" id="GO:0015976">
    <property type="term" value="P:carbon utilization"/>
    <property type="evidence" value="ECO:0007669"/>
    <property type="project" value="InterPro"/>
</dbReference>
<evidence type="ECO:0000256" key="3">
    <source>
        <dbReference type="ARBA" id="ARBA00022723"/>
    </source>
</evidence>
<evidence type="ECO:0000256" key="7">
    <source>
        <dbReference type="PIRSR" id="PIRSR601765-1"/>
    </source>
</evidence>
<dbReference type="RefSeq" id="WP_071315584.1">
    <property type="nucleotide sequence ID" value="NZ_CP063356.2"/>
</dbReference>
<dbReference type="SUPFAM" id="SSF53056">
    <property type="entry name" value="beta-carbonic anhydrase, cab"/>
    <property type="match status" value="1"/>
</dbReference>
<dbReference type="EMBL" id="CP063356">
    <property type="protein sequence ID" value="QOY36556.1"/>
    <property type="molecule type" value="Genomic_DNA"/>
</dbReference>
<dbReference type="OrthoDB" id="9769739at2"/>
<feature type="binding site" evidence="7">
    <location>
        <position position="41"/>
    </location>
    <ligand>
        <name>Zn(2+)</name>
        <dbReference type="ChEBI" id="CHEBI:29105"/>
    </ligand>
</feature>
<evidence type="ECO:0000313" key="8">
    <source>
        <dbReference type="EMBL" id="OIJ23243.1"/>
    </source>
</evidence>
<organism evidence="8 10">
    <name type="scientific">Anaerobacillus isosaccharinicus</name>
    <dbReference type="NCBI Taxonomy" id="1532552"/>
    <lineage>
        <taxon>Bacteria</taxon>
        <taxon>Bacillati</taxon>
        <taxon>Bacillota</taxon>
        <taxon>Bacilli</taxon>
        <taxon>Bacillales</taxon>
        <taxon>Bacillaceae</taxon>
        <taxon>Anaerobacillus</taxon>
    </lineage>
</organism>
<dbReference type="PANTHER" id="PTHR11002">
    <property type="entry name" value="CARBONIC ANHYDRASE"/>
    <property type="match status" value="1"/>
</dbReference>
<dbReference type="EMBL" id="LQXD01000003">
    <property type="protein sequence ID" value="OIJ23243.1"/>
    <property type="molecule type" value="Genomic_DNA"/>
</dbReference>
<dbReference type="EC" id="4.2.1.1" evidence="2"/>
<dbReference type="GO" id="GO:0008270">
    <property type="term" value="F:zinc ion binding"/>
    <property type="evidence" value="ECO:0007669"/>
    <property type="project" value="InterPro"/>
</dbReference>